<dbReference type="Proteomes" id="UP000540412">
    <property type="component" value="Unassembled WGS sequence"/>
</dbReference>
<keyword evidence="2" id="KW-1185">Reference proteome</keyword>
<dbReference type="AlphaFoldDB" id="A0A7W9PBR1"/>
<sequence length="31" mass="3923">MFQLFQPIVDWFHPMWDQVPQFLGNHSPWHR</sequence>
<organism evidence="1 2">
    <name type="scientific">Nocardia transvalensis</name>
    <dbReference type="NCBI Taxonomy" id="37333"/>
    <lineage>
        <taxon>Bacteria</taxon>
        <taxon>Bacillati</taxon>
        <taxon>Actinomycetota</taxon>
        <taxon>Actinomycetes</taxon>
        <taxon>Mycobacteriales</taxon>
        <taxon>Nocardiaceae</taxon>
        <taxon>Nocardia</taxon>
    </lineage>
</organism>
<evidence type="ECO:0000313" key="2">
    <source>
        <dbReference type="Proteomes" id="UP000540412"/>
    </source>
</evidence>
<proteinExistence type="predicted"/>
<name>A0A7W9PBR1_9NOCA</name>
<accession>A0A7W9PBR1</accession>
<dbReference type="EMBL" id="JACHIT010000001">
    <property type="protein sequence ID" value="MBB5913162.1"/>
    <property type="molecule type" value="Genomic_DNA"/>
</dbReference>
<evidence type="ECO:0000313" key="1">
    <source>
        <dbReference type="EMBL" id="MBB5913162.1"/>
    </source>
</evidence>
<reference evidence="1 2" key="1">
    <citation type="submission" date="2020-08" db="EMBL/GenBank/DDBJ databases">
        <title>Sequencing the genomes of 1000 actinobacteria strains.</title>
        <authorList>
            <person name="Klenk H.-P."/>
        </authorList>
    </citation>
    <scope>NUCLEOTIDE SEQUENCE [LARGE SCALE GENOMIC DNA]</scope>
    <source>
        <strain evidence="1 2">DSM 43582</strain>
    </source>
</reference>
<gene>
    <name evidence="1" type="ORF">BJY24_002029</name>
</gene>
<comment type="caution">
    <text evidence="1">The sequence shown here is derived from an EMBL/GenBank/DDBJ whole genome shotgun (WGS) entry which is preliminary data.</text>
</comment>
<protein>
    <submittedName>
        <fullName evidence="1">Uncharacterized protein</fullName>
    </submittedName>
</protein>